<accession>A0AAE3IIZ2</accession>
<evidence type="ECO:0000313" key="3">
    <source>
        <dbReference type="Proteomes" id="UP001208131"/>
    </source>
</evidence>
<dbReference type="Proteomes" id="UP001208131">
    <property type="component" value="Unassembled WGS sequence"/>
</dbReference>
<organism evidence="2 3">
    <name type="scientific">Hominimerdicola aceti</name>
    <dbReference type="NCBI Taxonomy" id="2981726"/>
    <lineage>
        <taxon>Bacteria</taxon>
        <taxon>Bacillati</taxon>
        <taxon>Bacillota</taxon>
        <taxon>Clostridia</taxon>
        <taxon>Eubacteriales</taxon>
        <taxon>Oscillospiraceae</taxon>
        <taxon>Hominimerdicola</taxon>
    </lineage>
</organism>
<name>A0AAE3IIZ2_9FIRM</name>
<gene>
    <name evidence="2" type="ORF">OCV57_09460</name>
</gene>
<keyword evidence="1" id="KW-1133">Transmembrane helix</keyword>
<comment type="caution">
    <text evidence="2">The sequence shown here is derived from an EMBL/GenBank/DDBJ whole genome shotgun (WGS) entry which is preliminary data.</text>
</comment>
<sequence length="180" mass="20485">MTAKNVGIIVWVVIAVAFIFCFWYFGIRHIFADKDTSDEEDIIVGSMAECSHGDDFVEPVLQAGDYYIDGNTDNNVFYIHIGDDETYNVCGDVEKYIDSFATFFDDNLKAESIEQYSKPMRYRIMTYHEAGDRTLIQLEQKTENGIEFSTGPSYISETSFKDGDNIYKLVSESTSSNLDN</sequence>
<dbReference type="RefSeq" id="WP_267301322.1">
    <property type="nucleotide sequence ID" value="NZ_JAOQJZ010000009.1"/>
</dbReference>
<keyword evidence="1" id="KW-0812">Transmembrane</keyword>
<keyword evidence="3" id="KW-1185">Reference proteome</keyword>
<protein>
    <submittedName>
        <fullName evidence="2">Uncharacterized protein</fullName>
    </submittedName>
</protein>
<dbReference type="AlphaFoldDB" id="A0AAE3IIZ2"/>
<dbReference type="EMBL" id="JAOQJZ010000009">
    <property type="protein sequence ID" value="MCU6706147.1"/>
    <property type="molecule type" value="Genomic_DNA"/>
</dbReference>
<proteinExistence type="predicted"/>
<evidence type="ECO:0000313" key="2">
    <source>
        <dbReference type="EMBL" id="MCU6706147.1"/>
    </source>
</evidence>
<keyword evidence="1" id="KW-0472">Membrane</keyword>
<feature type="transmembrane region" description="Helical" evidence="1">
    <location>
        <begin position="6"/>
        <end position="25"/>
    </location>
</feature>
<evidence type="ECO:0000256" key="1">
    <source>
        <dbReference type="SAM" id="Phobius"/>
    </source>
</evidence>
<reference evidence="2 3" key="1">
    <citation type="journal article" date="2021" name="ISME Commun">
        <title>Automated analysis of genomic sequences facilitates high-throughput and comprehensive description of bacteria.</title>
        <authorList>
            <person name="Hitch T.C.A."/>
        </authorList>
    </citation>
    <scope>NUCLEOTIDE SEQUENCE [LARGE SCALE GENOMIC DNA]</scope>
    <source>
        <strain evidence="2 3">Sanger_31</strain>
    </source>
</reference>